<dbReference type="Pfam" id="PF01797">
    <property type="entry name" value="Y1_Tnp"/>
    <property type="match status" value="1"/>
</dbReference>
<proteinExistence type="predicted"/>
<reference evidence="2 3" key="1">
    <citation type="submission" date="2020-09" db="EMBL/GenBank/DDBJ databases">
        <title>Dyella sp. 7MK23 isolated from forest soil.</title>
        <authorList>
            <person name="Fu J."/>
        </authorList>
    </citation>
    <scope>NUCLEOTIDE SEQUENCE [LARGE SCALE GENOMIC DNA]</scope>
    <source>
        <strain evidence="2 3">7MK23</strain>
    </source>
</reference>
<evidence type="ECO:0000313" key="2">
    <source>
        <dbReference type="EMBL" id="MBE1160086.1"/>
    </source>
</evidence>
<dbReference type="InterPro" id="IPR002686">
    <property type="entry name" value="Transposase_17"/>
</dbReference>
<dbReference type="EMBL" id="JACZZA010000002">
    <property type="protein sequence ID" value="MBE1160086.1"/>
    <property type="molecule type" value="Genomic_DNA"/>
</dbReference>
<dbReference type="RefSeq" id="WP_192554923.1">
    <property type="nucleotide sequence ID" value="NZ_JACZZA010000002.1"/>
</dbReference>
<accession>A0ABR9G7T2</accession>
<gene>
    <name evidence="2" type="ORF">IGX34_06780</name>
</gene>
<dbReference type="Proteomes" id="UP000651010">
    <property type="component" value="Unassembled WGS sequence"/>
</dbReference>
<dbReference type="PANTHER" id="PTHR36966:SF1">
    <property type="entry name" value="REP-ASSOCIATED TYROSINE TRANSPOSASE"/>
    <property type="match status" value="1"/>
</dbReference>
<evidence type="ECO:0000313" key="3">
    <source>
        <dbReference type="Proteomes" id="UP000651010"/>
    </source>
</evidence>
<comment type="caution">
    <text evidence="2">The sequence shown here is derived from an EMBL/GenBank/DDBJ whole genome shotgun (WGS) entry which is preliminary data.</text>
</comment>
<evidence type="ECO:0000259" key="1">
    <source>
        <dbReference type="SMART" id="SM01321"/>
    </source>
</evidence>
<dbReference type="InterPro" id="IPR052715">
    <property type="entry name" value="RAYT_transposase"/>
</dbReference>
<keyword evidence="3" id="KW-1185">Reference proteome</keyword>
<dbReference type="PANTHER" id="PTHR36966">
    <property type="entry name" value="REP-ASSOCIATED TYROSINE TRANSPOSASE"/>
    <property type="match status" value="1"/>
</dbReference>
<name>A0ABR9G7T2_9GAMM</name>
<organism evidence="2 3">
    <name type="scientific">Dyella acidiphila</name>
    <dbReference type="NCBI Taxonomy" id="2775866"/>
    <lineage>
        <taxon>Bacteria</taxon>
        <taxon>Pseudomonadati</taxon>
        <taxon>Pseudomonadota</taxon>
        <taxon>Gammaproteobacteria</taxon>
        <taxon>Lysobacterales</taxon>
        <taxon>Rhodanobacteraceae</taxon>
        <taxon>Dyella</taxon>
    </lineage>
</organism>
<dbReference type="NCBIfam" id="NF047646">
    <property type="entry name" value="REP_Tyr_transpos"/>
    <property type="match status" value="1"/>
</dbReference>
<dbReference type="SUPFAM" id="SSF143422">
    <property type="entry name" value="Transposase IS200-like"/>
    <property type="match status" value="1"/>
</dbReference>
<dbReference type="SMART" id="SM01321">
    <property type="entry name" value="Y1_Tnp"/>
    <property type="match status" value="1"/>
</dbReference>
<sequence>MRYRRVKTPGGTYFFTVNLATRTSSLLIDRIDALRNAVRQVKAQHPFRILAWAVLPDHMHAIWVMPEHDGDYSNRWKLIKQRFSKSIERTEAVSSSRQHKGERNIWQRRFWEHQIRDERDLQSHVDYVHINPVKHGHVNRASDWPYSSIHRYIRAGMVTPDWACPIHEINTSGEAGPRKLR</sequence>
<protein>
    <submittedName>
        <fullName evidence="2">Transposase</fullName>
    </submittedName>
</protein>
<feature type="domain" description="Transposase IS200-like" evidence="1">
    <location>
        <begin position="8"/>
        <end position="131"/>
    </location>
</feature>
<dbReference type="InterPro" id="IPR036515">
    <property type="entry name" value="Transposase_17_sf"/>
</dbReference>
<dbReference type="Gene3D" id="3.30.70.1290">
    <property type="entry name" value="Transposase IS200-like"/>
    <property type="match status" value="1"/>
</dbReference>